<dbReference type="EMBL" id="RCMG01000031">
    <property type="protein sequence ID" value="KAG2867012.1"/>
    <property type="molecule type" value="Genomic_DNA"/>
</dbReference>
<evidence type="ECO:0000313" key="5">
    <source>
        <dbReference type="EMBL" id="KAG2954457.1"/>
    </source>
</evidence>
<dbReference type="Proteomes" id="UP000697107">
    <property type="component" value="Unassembled WGS sequence"/>
</dbReference>
<evidence type="ECO:0000313" key="6">
    <source>
        <dbReference type="EMBL" id="KAG2973834.1"/>
    </source>
</evidence>
<dbReference type="VEuPathDB" id="FungiDB:PC110_g8082"/>
<gene>
    <name evidence="3" type="ORF">PC113_g2338</name>
    <name evidence="4" type="ORF">PC115_g842</name>
    <name evidence="5" type="ORF">PC117_g1211</name>
    <name evidence="6" type="ORF">PC118_g14905</name>
</gene>
<feature type="compositionally biased region" description="Basic and acidic residues" evidence="1">
    <location>
        <begin position="190"/>
        <end position="203"/>
    </location>
</feature>
<dbReference type="EMBL" id="RCML01000559">
    <property type="protein sequence ID" value="KAG2973834.1"/>
    <property type="molecule type" value="Genomic_DNA"/>
</dbReference>
<feature type="region of interest" description="Disordered" evidence="1">
    <location>
        <begin position="190"/>
        <end position="238"/>
    </location>
</feature>
<dbReference type="EMBL" id="RCMK01000013">
    <property type="protein sequence ID" value="KAG2954457.1"/>
    <property type="molecule type" value="Genomic_DNA"/>
</dbReference>
<feature type="compositionally biased region" description="Basic and acidic residues" evidence="1">
    <location>
        <begin position="229"/>
        <end position="238"/>
    </location>
</feature>
<protein>
    <recommendedName>
        <fullName evidence="2">Ty3 transposon capsid-like protein domain-containing protein</fullName>
    </recommendedName>
</protein>
<evidence type="ECO:0000313" key="4">
    <source>
        <dbReference type="EMBL" id="KAG2943423.1"/>
    </source>
</evidence>
<dbReference type="PANTHER" id="PTHR33223:SF6">
    <property type="entry name" value="CCHC-TYPE DOMAIN-CONTAINING PROTEIN"/>
    <property type="match status" value="1"/>
</dbReference>
<organism evidence="3 7">
    <name type="scientific">Phytophthora cactorum</name>
    <dbReference type="NCBI Taxonomy" id="29920"/>
    <lineage>
        <taxon>Eukaryota</taxon>
        <taxon>Sar</taxon>
        <taxon>Stramenopiles</taxon>
        <taxon>Oomycota</taxon>
        <taxon>Peronosporomycetes</taxon>
        <taxon>Peronosporales</taxon>
        <taxon>Peronosporaceae</taxon>
        <taxon>Phytophthora</taxon>
    </lineage>
</organism>
<evidence type="ECO:0000313" key="3">
    <source>
        <dbReference type="EMBL" id="KAG2867012.1"/>
    </source>
</evidence>
<accession>A0A8T0ZUB6</accession>
<dbReference type="Proteomes" id="UP000736787">
    <property type="component" value="Unassembled WGS sequence"/>
</dbReference>
<feature type="compositionally biased region" description="Basic residues" evidence="1">
    <location>
        <begin position="217"/>
        <end position="228"/>
    </location>
</feature>
<proteinExistence type="predicted"/>
<dbReference type="AlphaFoldDB" id="A0A8T0ZUB6"/>
<name>A0A8T0ZUB6_9STRA</name>
<comment type="caution">
    <text evidence="3">The sequence shown here is derived from an EMBL/GenBank/DDBJ whole genome shotgun (WGS) entry which is preliminary data.</text>
</comment>
<dbReference type="EMBL" id="RCMI01000009">
    <property type="protein sequence ID" value="KAG2943423.1"/>
    <property type="molecule type" value="Genomic_DNA"/>
</dbReference>
<evidence type="ECO:0000313" key="7">
    <source>
        <dbReference type="Proteomes" id="UP000735874"/>
    </source>
</evidence>
<dbReference type="PANTHER" id="PTHR33223">
    <property type="entry name" value="CCHC-TYPE DOMAIN-CONTAINING PROTEIN"/>
    <property type="match status" value="1"/>
</dbReference>
<dbReference type="InterPro" id="IPR045358">
    <property type="entry name" value="Ty3_capsid"/>
</dbReference>
<sequence length="271" mass="31184">MPTNAQLQAEIDRLNQVMADRTRVSTNLPKFTGKRGEDVREWLFQIENACRINNIPIEDASTRLPGIAGSAMEKPASGWFLHWSSPIRSEEHTWGSFREHVLQHFEASNYQAVLREKLQRLKQAADIESYNGEYSALIFRVEGMSMFDQVLCYANGLKPRTRSYVKLENPETLSDAMDLAVKYEVTHFADDAHERQSRDDKKRASANQTSDKDRPSKAKPFRGRGRSKPKSDAKRAEGRTCHFCKKPWHIKVNSFAWKKQQGMQGNEQPRQ</sequence>
<dbReference type="Proteomes" id="UP000774804">
    <property type="component" value="Unassembled WGS sequence"/>
</dbReference>
<dbReference type="Proteomes" id="UP000735874">
    <property type="component" value="Unassembled WGS sequence"/>
</dbReference>
<reference evidence="3" key="1">
    <citation type="submission" date="2018-10" db="EMBL/GenBank/DDBJ databases">
        <title>Effector identification in a new, highly contiguous assembly of the strawberry crown rot pathogen Phytophthora cactorum.</title>
        <authorList>
            <person name="Armitage A.D."/>
            <person name="Nellist C.F."/>
            <person name="Bates H."/>
            <person name="Vickerstaff R.J."/>
            <person name="Harrison R.J."/>
        </authorList>
    </citation>
    <scope>NUCLEOTIDE SEQUENCE</scope>
    <source>
        <strain evidence="3">15-7</strain>
        <strain evidence="4">4032</strain>
        <strain evidence="5">4040</strain>
        <strain evidence="6">P415</strain>
    </source>
</reference>
<evidence type="ECO:0000256" key="1">
    <source>
        <dbReference type="SAM" id="MobiDB-lite"/>
    </source>
</evidence>
<dbReference type="Pfam" id="PF19259">
    <property type="entry name" value="Ty3_capsid"/>
    <property type="match status" value="1"/>
</dbReference>
<feature type="domain" description="Ty3 transposon capsid-like protein" evidence="2">
    <location>
        <begin position="70"/>
        <end position="186"/>
    </location>
</feature>
<evidence type="ECO:0000259" key="2">
    <source>
        <dbReference type="Pfam" id="PF19259"/>
    </source>
</evidence>